<gene>
    <name evidence="1" type="ORF">METZ01_LOCUS381040</name>
</gene>
<proteinExistence type="predicted"/>
<protein>
    <submittedName>
        <fullName evidence="1">Uncharacterized protein</fullName>
    </submittedName>
</protein>
<organism evidence="1">
    <name type="scientific">marine metagenome</name>
    <dbReference type="NCBI Taxonomy" id="408172"/>
    <lineage>
        <taxon>unclassified sequences</taxon>
        <taxon>metagenomes</taxon>
        <taxon>ecological metagenomes</taxon>
    </lineage>
</organism>
<name>A0A382U1J6_9ZZZZ</name>
<dbReference type="AlphaFoldDB" id="A0A382U1J6"/>
<accession>A0A382U1J6</accession>
<dbReference type="EMBL" id="UINC01140822">
    <property type="protein sequence ID" value="SVD28186.1"/>
    <property type="molecule type" value="Genomic_DNA"/>
</dbReference>
<feature type="non-terminal residue" evidence="1">
    <location>
        <position position="37"/>
    </location>
</feature>
<sequence length="37" mass="4156">MGMTHASVRIRKLAEAEPVFLKAREVHPDLIVTVVQI</sequence>
<evidence type="ECO:0000313" key="1">
    <source>
        <dbReference type="EMBL" id="SVD28186.1"/>
    </source>
</evidence>
<reference evidence="1" key="1">
    <citation type="submission" date="2018-05" db="EMBL/GenBank/DDBJ databases">
        <authorList>
            <person name="Lanie J.A."/>
            <person name="Ng W.-L."/>
            <person name="Kazmierczak K.M."/>
            <person name="Andrzejewski T.M."/>
            <person name="Davidsen T.M."/>
            <person name="Wayne K.J."/>
            <person name="Tettelin H."/>
            <person name="Glass J.I."/>
            <person name="Rusch D."/>
            <person name="Podicherti R."/>
            <person name="Tsui H.-C.T."/>
            <person name="Winkler M.E."/>
        </authorList>
    </citation>
    <scope>NUCLEOTIDE SEQUENCE</scope>
</reference>